<dbReference type="EMBL" id="BARU01023542">
    <property type="protein sequence ID" value="GAH54329.1"/>
    <property type="molecule type" value="Genomic_DNA"/>
</dbReference>
<accession>X1HKF6</accession>
<gene>
    <name evidence="1" type="ORF">S03H2_38191</name>
</gene>
<comment type="caution">
    <text evidence="1">The sequence shown here is derived from an EMBL/GenBank/DDBJ whole genome shotgun (WGS) entry which is preliminary data.</text>
</comment>
<protein>
    <submittedName>
        <fullName evidence="1">Uncharacterized protein</fullName>
    </submittedName>
</protein>
<organism evidence="1">
    <name type="scientific">marine sediment metagenome</name>
    <dbReference type="NCBI Taxonomy" id="412755"/>
    <lineage>
        <taxon>unclassified sequences</taxon>
        <taxon>metagenomes</taxon>
        <taxon>ecological metagenomes</taxon>
    </lineage>
</organism>
<feature type="non-terminal residue" evidence="1">
    <location>
        <position position="1"/>
    </location>
</feature>
<reference evidence="1" key="1">
    <citation type="journal article" date="2014" name="Front. Microbiol.">
        <title>High frequency of phylogenetically diverse reductive dehalogenase-homologous genes in deep subseafloor sedimentary metagenomes.</title>
        <authorList>
            <person name="Kawai M."/>
            <person name="Futagami T."/>
            <person name="Toyoda A."/>
            <person name="Takaki Y."/>
            <person name="Nishi S."/>
            <person name="Hori S."/>
            <person name="Arai W."/>
            <person name="Tsubouchi T."/>
            <person name="Morono Y."/>
            <person name="Uchiyama I."/>
            <person name="Ito T."/>
            <person name="Fujiyama A."/>
            <person name="Inagaki F."/>
            <person name="Takami H."/>
        </authorList>
    </citation>
    <scope>NUCLEOTIDE SEQUENCE</scope>
    <source>
        <strain evidence="1">Expedition CK06-06</strain>
    </source>
</reference>
<proteinExistence type="predicted"/>
<name>X1HKF6_9ZZZZ</name>
<dbReference type="AlphaFoldDB" id="X1HKF6"/>
<evidence type="ECO:0000313" key="1">
    <source>
        <dbReference type="EMBL" id="GAH54329.1"/>
    </source>
</evidence>
<sequence>DDSFPVYQHTSKLNTHRKSGYPIKSWRLKHYSSAAAVNAGNSANISKEFFADAWDCGYVDVRAISGPRDLAEYTLKYHIKNFTDKKSHETQELTFSALSLYNKRCFSFPNASAVRGTKGFTDTVINHTVELEGHTVNFPELDIISHNSLECRFLGHYLDVHDNFNGNLWFEIVDRPPTEIDKGFFGTYSLGFSGVALSTCDTGTRMSDGLWIHPSFVSSDKSRRLLGNSKKYSHLKEMYEETKE</sequence>